<protein>
    <submittedName>
        <fullName evidence="3">Hpt domain-containing protein</fullName>
    </submittedName>
</protein>
<dbReference type="AlphaFoldDB" id="A0A7C2XMQ4"/>
<evidence type="ECO:0000313" key="3">
    <source>
        <dbReference type="EMBL" id="HET97116.1"/>
    </source>
</evidence>
<proteinExistence type="predicted"/>
<feature type="modified residue" description="Phosphohistidine" evidence="1">
    <location>
        <position position="57"/>
    </location>
</feature>
<dbReference type="Pfam" id="PF01627">
    <property type="entry name" value="Hpt"/>
    <property type="match status" value="1"/>
</dbReference>
<name>A0A7C2XMQ4_9BACT</name>
<comment type="caution">
    <text evidence="3">The sequence shown here is derived from an EMBL/GenBank/DDBJ whole genome shotgun (WGS) entry which is preliminary data.</text>
</comment>
<reference evidence="3" key="1">
    <citation type="journal article" date="2020" name="mSystems">
        <title>Genome- and Community-Level Interaction Insights into Carbon Utilization and Element Cycling Functions of Hydrothermarchaeota in Hydrothermal Sediment.</title>
        <authorList>
            <person name="Zhou Z."/>
            <person name="Liu Y."/>
            <person name="Xu W."/>
            <person name="Pan J."/>
            <person name="Luo Z.H."/>
            <person name="Li M."/>
        </authorList>
    </citation>
    <scope>NUCLEOTIDE SEQUENCE [LARGE SCALE GENOMIC DNA]</scope>
    <source>
        <strain evidence="3">SpSt-1224</strain>
    </source>
</reference>
<gene>
    <name evidence="3" type="ORF">ENN98_00120</name>
</gene>
<organism evidence="3">
    <name type="scientific">Desulfurivibrio alkaliphilus</name>
    <dbReference type="NCBI Taxonomy" id="427923"/>
    <lineage>
        <taxon>Bacteria</taxon>
        <taxon>Pseudomonadati</taxon>
        <taxon>Thermodesulfobacteriota</taxon>
        <taxon>Desulfobulbia</taxon>
        <taxon>Desulfobulbales</taxon>
        <taxon>Desulfobulbaceae</taxon>
        <taxon>Desulfurivibrio</taxon>
    </lineage>
</organism>
<dbReference type="GO" id="GO:0000160">
    <property type="term" value="P:phosphorelay signal transduction system"/>
    <property type="evidence" value="ECO:0007669"/>
    <property type="project" value="InterPro"/>
</dbReference>
<dbReference type="EMBL" id="DSDS01000004">
    <property type="protein sequence ID" value="HET97116.1"/>
    <property type="molecule type" value="Genomic_DNA"/>
</dbReference>
<dbReference type="InterPro" id="IPR008207">
    <property type="entry name" value="Sig_transdc_His_kin_Hpt_dom"/>
</dbReference>
<evidence type="ECO:0000256" key="1">
    <source>
        <dbReference type="PROSITE-ProRule" id="PRU00110"/>
    </source>
</evidence>
<accession>A0A7C2XMQ4</accession>
<sequence>MVEFRWDRAFALEQAGGDEELLAELLALLRDSVASDLELIRAAAAAGDGVALADAAHNTKGAAASLGMEDLRWVAHELERVGRDGNLAGVEERILLLERLLVSLQDLR</sequence>
<dbReference type="GO" id="GO:0004672">
    <property type="term" value="F:protein kinase activity"/>
    <property type="evidence" value="ECO:0007669"/>
    <property type="project" value="UniProtKB-ARBA"/>
</dbReference>
<dbReference type="PROSITE" id="PS50894">
    <property type="entry name" value="HPT"/>
    <property type="match status" value="1"/>
</dbReference>
<dbReference type="SUPFAM" id="SSF47226">
    <property type="entry name" value="Histidine-containing phosphotransfer domain, HPT domain"/>
    <property type="match status" value="1"/>
</dbReference>
<dbReference type="Proteomes" id="UP000885986">
    <property type="component" value="Unassembled WGS sequence"/>
</dbReference>
<evidence type="ECO:0000259" key="2">
    <source>
        <dbReference type="PROSITE" id="PS50894"/>
    </source>
</evidence>
<dbReference type="SMART" id="SM00073">
    <property type="entry name" value="HPT"/>
    <property type="match status" value="1"/>
</dbReference>
<keyword evidence="1" id="KW-0597">Phosphoprotein</keyword>
<dbReference type="InterPro" id="IPR036641">
    <property type="entry name" value="HPT_dom_sf"/>
</dbReference>
<feature type="domain" description="HPt" evidence="2">
    <location>
        <begin position="18"/>
        <end position="108"/>
    </location>
</feature>
<dbReference type="Gene3D" id="1.20.120.160">
    <property type="entry name" value="HPT domain"/>
    <property type="match status" value="1"/>
</dbReference>